<evidence type="ECO:0000313" key="2">
    <source>
        <dbReference type="Proteomes" id="UP000762676"/>
    </source>
</evidence>
<dbReference type="EMBL" id="BMAT01008025">
    <property type="protein sequence ID" value="GFR76490.1"/>
    <property type="molecule type" value="Genomic_DNA"/>
</dbReference>
<protein>
    <submittedName>
        <fullName evidence="1">Uncharacterized protein</fullName>
    </submittedName>
</protein>
<keyword evidence="2" id="KW-1185">Reference proteome</keyword>
<dbReference type="AlphaFoldDB" id="A0AAV4FW09"/>
<gene>
    <name evidence="1" type="ORF">ElyMa_003944900</name>
</gene>
<reference evidence="1 2" key="1">
    <citation type="journal article" date="2021" name="Elife">
        <title>Chloroplast acquisition without the gene transfer in kleptoplastic sea slugs, Plakobranchus ocellatus.</title>
        <authorList>
            <person name="Maeda T."/>
            <person name="Takahashi S."/>
            <person name="Yoshida T."/>
            <person name="Shimamura S."/>
            <person name="Takaki Y."/>
            <person name="Nagai Y."/>
            <person name="Toyoda A."/>
            <person name="Suzuki Y."/>
            <person name="Arimoto A."/>
            <person name="Ishii H."/>
            <person name="Satoh N."/>
            <person name="Nishiyama T."/>
            <person name="Hasebe M."/>
            <person name="Maruyama T."/>
            <person name="Minagawa J."/>
            <person name="Obokata J."/>
            <person name="Shigenobu S."/>
        </authorList>
    </citation>
    <scope>NUCLEOTIDE SEQUENCE [LARGE SCALE GENOMIC DNA]</scope>
</reference>
<dbReference type="Proteomes" id="UP000762676">
    <property type="component" value="Unassembled WGS sequence"/>
</dbReference>
<accession>A0AAV4FW09</accession>
<name>A0AAV4FW09_9GAST</name>
<comment type="caution">
    <text evidence="1">The sequence shown here is derived from an EMBL/GenBank/DDBJ whole genome shotgun (WGS) entry which is preliminary data.</text>
</comment>
<proteinExistence type="predicted"/>
<sequence>MGREDKKLEAGGIRIIEGKQGLREIESEGKGKGKGLCQRTNYELGCAEERGKKSGSEAERTKINHFSCPSLIVSSPLLDIHMFTALMNSAVISRSAWGKDFHREVPP</sequence>
<evidence type="ECO:0000313" key="1">
    <source>
        <dbReference type="EMBL" id="GFR76490.1"/>
    </source>
</evidence>
<organism evidence="1 2">
    <name type="scientific">Elysia marginata</name>
    <dbReference type="NCBI Taxonomy" id="1093978"/>
    <lineage>
        <taxon>Eukaryota</taxon>
        <taxon>Metazoa</taxon>
        <taxon>Spiralia</taxon>
        <taxon>Lophotrochozoa</taxon>
        <taxon>Mollusca</taxon>
        <taxon>Gastropoda</taxon>
        <taxon>Heterobranchia</taxon>
        <taxon>Euthyneura</taxon>
        <taxon>Panpulmonata</taxon>
        <taxon>Sacoglossa</taxon>
        <taxon>Placobranchoidea</taxon>
        <taxon>Plakobranchidae</taxon>
        <taxon>Elysia</taxon>
    </lineage>
</organism>